<evidence type="ECO:0000259" key="2">
    <source>
        <dbReference type="PROSITE" id="PS50112"/>
    </source>
</evidence>
<dbReference type="InterPro" id="IPR000014">
    <property type="entry name" value="PAS"/>
</dbReference>
<dbReference type="InterPro" id="IPR029787">
    <property type="entry name" value="Nucleotide_cyclase"/>
</dbReference>
<dbReference type="InterPro" id="IPR001633">
    <property type="entry name" value="EAL_dom"/>
</dbReference>
<dbReference type="Pfam" id="PF13426">
    <property type="entry name" value="PAS_9"/>
    <property type="match status" value="1"/>
</dbReference>
<comment type="caution">
    <text evidence="5">The sequence shown here is derived from an EMBL/GenBank/DDBJ whole genome shotgun (WGS) entry which is preliminary data.</text>
</comment>
<reference evidence="6" key="1">
    <citation type="journal article" date="2019" name="Int. J. Syst. Evol. Microbiol.">
        <title>The Global Catalogue of Microorganisms (GCM) 10K type strain sequencing project: providing services to taxonomists for standard genome sequencing and annotation.</title>
        <authorList>
            <consortium name="The Broad Institute Genomics Platform"/>
            <consortium name="The Broad Institute Genome Sequencing Center for Infectious Disease"/>
            <person name="Wu L."/>
            <person name="Ma J."/>
        </authorList>
    </citation>
    <scope>NUCLEOTIDE SEQUENCE [LARGE SCALE GENOMIC DNA]</scope>
    <source>
        <strain evidence="6">JCM 32226</strain>
    </source>
</reference>
<feature type="domain" description="GGDEF" evidence="4">
    <location>
        <begin position="350"/>
        <end position="486"/>
    </location>
</feature>
<feature type="domain" description="EAL" evidence="3">
    <location>
        <begin position="495"/>
        <end position="749"/>
    </location>
</feature>
<accession>A0ABP8QKU8</accession>
<dbReference type="InterPro" id="IPR043128">
    <property type="entry name" value="Rev_trsase/Diguanyl_cyclase"/>
</dbReference>
<feature type="domain" description="PAS" evidence="2">
    <location>
        <begin position="194"/>
        <end position="246"/>
    </location>
</feature>
<keyword evidence="1" id="KW-0472">Membrane</keyword>
<feature type="transmembrane region" description="Helical" evidence="1">
    <location>
        <begin position="32"/>
        <end position="51"/>
    </location>
</feature>
<dbReference type="NCBIfam" id="TIGR00254">
    <property type="entry name" value="GGDEF"/>
    <property type="match status" value="1"/>
</dbReference>
<dbReference type="SMART" id="SM00267">
    <property type="entry name" value="GGDEF"/>
    <property type="match status" value="1"/>
</dbReference>
<sequence>MDHFLVASLLADALLGLALLLLWRVQPDNHSALYWGLGQMSLGLMTLLYYLPAPESFLFFRQLLIVLGLLAGGLLYVQGSLAFIGRELHWRWPGLFALVAGIGLLVGIAYSAPLAGGVGLLLLGACLMWSGWLLSQGNHSYRLVGLLLALRGVLNLAFALALDLHPIPPVMHLLAFLAKAACLLGLIYLVLAEARQRFPNAVRFLADGIWIHDEQGRILLANPACARLFGYQEPLLLEGRHVQDFLPFVGQTSLSKLFVLLQQEESVFPLTYEHKVQDHRGRRFPLQVKLSPYWQGGQLLALAQLKDISVRKRQQELLERAANVDEVTGLASRHALTRRLHEWLQAEPDRPFALLFLDLDHFKRVNDTLGHLLGDLLLQVSGRRLQQLIPAEAFLARFGGDEFVIRLPVAPGESAQTAGLALGQQITEAFRQPFVLDTQHVVVTLSMGLVCYPEQASEPMVLLRHADTAMYAAKRAGRNQLCLFDKRLAEAAHDSLLLDGALRQALARQEFSLVYQPILLAEAGALCKVEALIRWHSSSLGWVTPDRFIPVAEESGLIVPLGRWVLQEACRQLAQWRQDYPAASGLRMSVNVAAWQLADADFVADVQAALSANGLLPEALELELTERTLIAEDPTIERNLTVLRQQGVKVALDDFGTGFSSLSYLSRIPLDTLKMDRSFIAELETSRRCRDLALHIIAMGRSLGLQLVAEGVETAGQAETLTSFGCHLLQGYHLSRPLPPAELAERYFR</sequence>
<evidence type="ECO:0000256" key="1">
    <source>
        <dbReference type="SAM" id="Phobius"/>
    </source>
</evidence>
<dbReference type="Pfam" id="PF00563">
    <property type="entry name" value="EAL"/>
    <property type="match status" value="1"/>
</dbReference>
<feature type="transmembrane region" description="Helical" evidence="1">
    <location>
        <begin position="89"/>
        <end position="108"/>
    </location>
</feature>
<dbReference type="PROSITE" id="PS50883">
    <property type="entry name" value="EAL"/>
    <property type="match status" value="1"/>
</dbReference>
<dbReference type="Proteomes" id="UP001501321">
    <property type="component" value="Unassembled WGS sequence"/>
</dbReference>
<dbReference type="Gene3D" id="3.20.20.450">
    <property type="entry name" value="EAL domain"/>
    <property type="match status" value="1"/>
</dbReference>
<dbReference type="InterPro" id="IPR035965">
    <property type="entry name" value="PAS-like_dom_sf"/>
</dbReference>
<dbReference type="EMBL" id="BAABFC010000028">
    <property type="protein sequence ID" value="GAA4503859.1"/>
    <property type="molecule type" value="Genomic_DNA"/>
</dbReference>
<evidence type="ECO:0000313" key="5">
    <source>
        <dbReference type="EMBL" id="GAA4503859.1"/>
    </source>
</evidence>
<dbReference type="SUPFAM" id="SSF55073">
    <property type="entry name" value="Nucleotide cyclase"/>
    <property type="match status" value="1"/>
</dbReference>
<dbReference type="Pfam" id="PF00990">
    <property type="entry name" value="GGDEF"/>
    <property type="match status" value="1"/>
</dbReference>
<dbReference type="CDD" id="cd01948">
    <property type="entry name" value="EAL"/>
    <property type="match status" value="1"/>
</dbReference>
<dbReference type="RefSeq" id="WP_345014718.1">
    <property type="nucleotide sequence ID" value="NZ_BAABFC010000028.1"/>
</dbReference>
<feature type="transmembrane region" description="Helical" evidence="1">
    <location>
        <begin position="114"/>
        <end position="134"/>
    </location>
</feature>
<keyword evidence="1" id="KW-0812">Transmembrane</keyword>
<dbReference type="Gene3D" id="3.30.450.20">
    <property type="entry name" value="PAS domain"/>
    <property type="match status" value="1"/>
</dbReference>
<dbReference type="CDD" id="cd01949">
    <property type="entry name" value="GGDEF"/>
    <property type="match status" value="1"/>
</dbReference>
<gene>
    <name evidence="5" type="ORF">GCM10023095_30740</name>
</gene>
<dbReference type="SMART" id="SM00052">
    <property type="entry name" value="EAL"/>
    <property type="match status" value="1"/>
</dbReference>
<dbReference type="PANTHER" id="PTHR44757:SF2">
    <property type="entry name" value="BIOFILM ARCHITECTURE MAINTENANCE PROTEIN MBAA"/>
    <property type="match status" value="1"/>
</dbReference>
<dbReference type="SMART" id="SM00091">
    <property type="entry name" value="PAS"/>
    <property type="match status" value="1"/>
</dbReference>
<keyword evidence="6" id="KW-1185">Reference proteome</keyword>
<protein>
    <recommendedName>
        <fullName evidence="7">EAL domain-containing protein</fullName>
    </recommendedName>
</protein>
<dbReference type="PROSITE" id="PS50112">
    <property type="entry name" value="PAS"/>
    <property type="match status" value="1"/>
</dbReference>
<dbReference type="SUPFAM" id="SSF55785">
    <property type="entry name" value="PYP-like sensor domain (PAS domain)"/>
    <property type="match status" value="1"/>
</dbReference>
<feature type="transmembrane region" description="Helical" evidence="1">
    <location>
        <begin position="6"/>
        <end position="25"/>
    </location>
</feature>
<dbReference type="PROSITE" id="PS50887">
    <property type="entry name" value="GGDEF"/>
    <property type="match status" value="1"/>
</dbReference>
<feature type="transmembrane region" description="Helical" evidence="1">
    <location>
        <begin position="57"/>
        <end position="77"/>
    </location>
</feature>
<keyword evidence="1" id="KW-1133">Transmembrane helix</keyword>
<dbReference type="Gene3D" id="3.30.70.270">
    <property type="match status" value="1"/>
</dbReference>
<dbReference type="PANTHER" id="PTHR44757">
    <property type="entry name" value="DIGUANYLATE CYCLASE DGCP"/>
    <property type="match status" value="1"/>
</dbReference>
<dbReference type="InterPro" id="IPR000160">
    <property type="entry name" value="GGDEF_dom"/>
</dbReference>
<dbReference type="InterPro" id="IPR035919">
    <property type="entry name" value="EAL_sf"/>
</dbReference>
<evidence type="ECO:0000259" key="4">
    <source>
        <dbReference type="PROSITE" id="PS50887"/>
    </source>
</evidence>
<name>A0ABP8QKU8_9GAMM</name>
<evidence type="ECO:0008006" key="7">
    <source>
        <dbReference type="Google" id="ProtNLM"/>
    </source>
</evidence>
<dbReference type="InterPro" id="IPR052155">
    <property type="entry name" value="Biofilm_reg_signaling"/>
</dbReference>
<evidence type="ECO:0000259" key="3">
    <source>
        <dbReference type="PROSITE" id="PS50883"/>
    </source>
</evidence>
<organism evidence="5 6">
    <name type="scientific">Pseudaeromonas paramecii</name>
    <dbReference type="NCBI Taxonomy" id="2138166"/>
    <lineage>
        <taxon>Bacteria</taxon>
        <taxon>Pseudomonadati</taxon>
        <taxon>Pseudomonadota</taxon>
        <taxon>Gammaproteobacteria</taxon>
        <taxon>Aeromonadales</taxon>
        <taxon>Aeromonadaceae</taxon>
        <taxon>Pseudaeromonas</taxon>
    </lineage>
</organism>
<dbReference type="NCBIfam" id="TIGR00229">
    <property type="entry name" value="sensory_box"/>
    <property type="match status" value="1"/>
</dbReference>
<feature type="transmembrane region" description="Helical" evidence="1">
    <location>
        <begin position="173"/>
        <end position="191"/>
    </location>
</feature>
<dbReference type="SUPFAM" id="SSF141868">
    <property type="entry name" value="EAL domain-like"/>
    <property type="match status" value="1"/>
</dbReference>
<proteinExistence type="predicted"/>
<feature type="transmembrane region" description="Helical" evidence="1">
    <location>
        <begin position="141"/>
        <end position="161"/>
    </location>
</feature>
<evidence type="ECO:0000313" key="6">
    <source>
        <dbReference type="Proteomes" id="UP001501321"/>
    </source>
</evidence>
<dbReference type="CDD" id="cd00130">
    <property type="entry name" value="PAS"/>
    <property type="match status" value="1"/>
</dbReference>